<evidence type="ECO:0000313" key="8">
    <source>
        <dbReference type="Proteomes" id="UP000006001"/>
    </source>
</evidence>
<dbReference type="eggNOG" id="COG2332">
    <property type="taxonomic scope" value="Bacteria"/>
</dbReference>
<keyword evidence="2" id="KW-0479">Metal-binding</keyword>
<evidence type="ECO:0000256" key="1">
    <source>
        <dbReference type="ARBA" id="ARBA00004370"/>
    </source>
</evidence>
<evidence type="ECO:0000256" key="2">
    <source>
        <dbReference type="ARBA" id="ARBA00022617"/>
    </source>
</evidence>
<dbReference type="EMBL" id="ACUX02000006">
    <property type="protein sequence ID" value="EEZ61443.1"/>
    <property type="molecule type" value="Genomic_DNA"/>
</dbReference>
<keyword evidence="2" id="KW-0349">Heme</keyword>
<keyword evidence="4 6" id="KW-0472">Membrane</keyword>
<evidence type="ECO:0008006" key="9">
    <source>
        <dbReference type="Google" id="ProtNLM"/>
    </source>
</evidence>
<dbReference type="InterPro" id="IPR036127">
    <property type="entry name" value="CcmE-like_sf"/>
</dbReference>
<evidence type="ECO:0000256" key="3">
    <source>
        <dbReference type="ARBA" id="ARBA00022748"/>
    </source>
</evidence>
<dbReference type="STRING" id="649764.HMPREF0762_00780"/>
<keyword evidence="8" id="KW-1185">Reference proteome</keyword>
<dbReference type="GO" id="GO:0020037">
    <property type="term" value="F:heme binding"/>
    <property type="evidence" value="ECO:0007669"/>
    <property type="project" value="InterPro"/>
</dbReference>
<keyword evidence="6" id="KW-0812">Transmembrane</keyword>
<dbReference type="InterPro" id="IPR004329">
    <property type="entry name" value="CcmE"/>
</dbReference>
<dbReference type="AlphaFoldDB" id="D0WG30"/>
<gene>
    <name evidence="7" type="ORF">HMPREF0762_00780</name>
</gene>
<dbReference type="GO" id="GO:0005886">
    <property type="term" value="C:plasma membrane"/>
    <property type="evidence" value="ECO:0007669"/>
    <property type="project" value="InterPro"/>
</dbReference>
<organism evidence="7 8">
    <name type="scientific">Slackia exigua (strain ATCC 700122 / DSM 15923 / CIP 105133 / JCM 11022 / KCTC 5966 / S-7)</name>
    <dbReference type="NCBI Taxonomy" id="649764"/>
    <lineage>
        <taxon>Bacteria</taxon>
        <taxon>Bacillati</taxon>
        <taxon>Actinomycetota</taxon>
        <taxon>Coriobacteriia</taxon>
        <taxon>Eggerthellales</taxon>
        <taxon>Eggerthellaceae</taxon>
        <taxon>Slackia</taxon>
    </lineage>
</organism>
<dbReference type="OrthoDB" id="9794828at2"/>
<dbReference type="InterPro" id="IPR012340">
    <property type="entry name" value="NA-bd_OB-fold"/>
</dbReference>
<dbReference type="Pfam" id="PF03100">
    <property type="entry name" value="CcmE"/>
    <property type="match status" value="2"/>
</dbReference>
<feature type="transmembrane region" description="Helical" evidence="6">
    <location>
        <begin position="65"/>
        <end position="84"/>
    </location>
</feature>
<protein>
    <recommendedName>
        <fullName evidence="9">Cytochrome C-type biogenesis protein CcmE</fullName>
    </recommendedName>
</protein>
<keyword evidence="2" id="KW-0408">Iron</keyword>
<comment type="caution">
    <text evidence="7">The sequence shown here is derived from an EMBL/GenBank/DDBJ whole genome shotgun (WGS) entry which is preliminary data.</text>
</comment>
<accession>D0WG30</accession>
<keyword evidence="3" id="KW-0201">Cytochrome c-type biogenesis</keyword>
<evidence type="ECO:0000313" key="7">
    <source>
        <dbReference type="EMBL" id="EEZ61443.1"/>
    </source>
</evidence>
<sequence length="282" mass="29172">MRGAPDTIENAAGASGIVEAVASRNRSRRAEDAQGFPYRADGAGDFSSGRTRKRGHMNTQAKRRLIVVTLVIVAVLAVILAYIGSSSAAKTVSVAEAADGSLVGTRVEVTGSVVDNSYSIDNGVLAFDIYDADANDGATVHVSYDGSAASTFGNGVQAICTGELTDEGGTPTVVCTELVTKCPSKYENASEALTVSRLDYYRDSILDKPVKVAGVVKPGTLKKAGESDIRFSLLDADDQTSEVSVKFDGGIPEGIGEGTSVVLTGSLSKDGTFACTDIAQEA</sequence>
<name>D0WG30_SLAES</name>
<dbReference type="GO" id="GO:0017004">
    <property type="term" value="P:cytochrome complex assembly"/>
    <property type="evidence" value="ECO:0007669"/>
    <property type="project" value="UniProtKB-KW"/>
</dbReference>
<comment type="subcellular location">
    <subcellularLocation>
        <location evidence="1">Membrane</location>
    </subcellularLocation>
</comment>
<feature type="region of interest" description="Disordered" evidence="5">
    <location>
        <begin position="25"/>
        <end position="56"/>
    </location>
</feature>
<dbReference type="Proteomes" id="UP000006001">
    <property type="component" value="Unassembled WGS sequence"/>
</dbReference>
<dbReference type="Gene3D" id="2.40.50.140">
    <property type="entry name" value="Nucleic acid-binding proteins"/>
    <property type="match status" value="2"/>
</dbReference>
<evidence type="ECO:0000256" key="4">
    <source>
        <dbReference type="ARBA" id="ARBA00023136"/>
    </source>
</evidence>
<keyword evidence="6" id="KW-1133">Transmembrane helix</keyword>
<reference evidence="7" key="1">
    <citation type="submission" date="2009-10" db="EMBL/GenBank/DDBJ databases">
        <authorList>
            <person name="Weinstock G."/>
            <person name="Sodergren E."/>
            <person name="Clifton S."/>
            <person name="Fulton L."/>
            <person name="Fulton B."/>
            <person name="Courtney L."/>
            <person name="Fronick C."/>
            <person name="Harrison M."/>
            <person name="Strong C."/>
            <person name="Farmer C."/>
            <person name="Delahaunty K."/>
            <person name="Markovic C."/>
            <person name="Hall O."/>
            <person name="Minx P."/>
            <person name="Tomlinson C."/>
            <person name="Mitreva M."/>
            <person name="Nelson J."/>
            <person name="Hou S."/>
            <person name="Wollam A."/>
            <person name="Pepin K.H."/>
            <person name="Johnson M."/>
            <person name="Bhonagiri V."/>
            <person name="Nash W.E."/>
            <person name="Warren W."/>
            <person name="Chinwalla A."/>
            <person name="Mardis E.R."/>
            <person name="Wilson R.K."/>
        </authorList>
    </citation>
    <scope>NUCLEOTIDE SEQUENCE [LARGE SCALE GENOMIC DNA]</scope>
    <source>
        <strain evidence="7">ATCC 700122</strain>
    </source>
</reference>
<dbReference type="HOGENOM" id="CLU_086033_0_0_11"/>
<proteinExistence type="predicted"/>
<dbReference type="GO" id="GO:0017003">
    <property type="term" value="P:protein-heme linkage"/>
    <property type="evidence" value="ECO:0007669"/>
    <property type="project" value="InterPro"/>
</dbReference>
<evidence type="ECO:0000256" key="5">
    <source>
        <dbReference type="SAM" id="MobiDB-lite"/>
    </source>
</evidence>
<evidence type="ECO:0000256" key="6">
    <source>
        <dbReference type="SAM" id="Phobius"/>
    </source>
</evidence>
<dbReference type="SUPFAM" id="SSF82093">
    <property type="entry name" value="Heme chaperone CcmE"/>
    <property type="match status" value="2"/>
</dbReference>